<dbReference type="EMBL" id="JAYWIO010000005">
    <property type="protein sequence ID" value="KAK7261461.1"/>
    <property type="molecule type" value="Genomic_DNA"/>
</dbReference>
<organism evidence="2 3">
    <name type="scientific">Crotalaria pallida</name>
    <name type="common">Smooth rattlebox</name>
    <name type="synonym">Crotalaria striata</name>
    <dbReference type="NCBI Taxonomy" id="3830"/>
    <lineage>
        <taxon>Eukaryota</taxon>
        <taxon>Viridiplantae</taxon>
        <taxon>Streptophyta</taxon>
        <taxon>Embryophyta</taxon>
        <taxon>Tracheophyta</taxon>
        <taxon>Spermatophyta</taxon>
        <taxon>Magnoliopsida</taxon>
        <taxon>eudicotyledons</taxon>
        <taxon>Gunneridae</taxon>
        <taxon>Pentapetalae</taxon>
        <taxon>rosids</taxon>
        <taxon>fabids</taxon>
        <taxon>Fabales</taxon>
        <taxon>Fabaceae</taxon>
        <taxon>Papilionoideae</taxon>
        <taxon>50 kb inversion clade</taxon>
        <taxon>genistoids sensu lato</taxon>
        <taxon>core genistoids</taxon>
        <taxon>Crotalarieae</taxon>
        <taxon>Crotalaria</taxon>
    </lineage>
</organism>
<evidence type="ECO:0000256" key="1">
    <source>
        <dbReference type="SAM" id="MobiDB-lite"/>
    </source>
</evidence>
<dbReference type="Proteomes" id="UP001372338">
    <property type="component" value="Unassembled WGS sequence"/>
</dbReference>
<sequence>MRRRRPSLSSGLVRDSHDSPTAMVRLDAASFKVVEVTNDSTRTNGDGEGTLGERDHEVPVRGQCYELHTWRRESIKREDSRFANGGSSDGAWRGGRRGTKER</sequence>
<name>A0AAN9I5X6_CROPI</name>
<evidence type="ECO:0000313" key="3">
    <source>
        <dbReference type="Proteomes" id="UP001372338"/>
    </source>
</evidence>
<evidence type="ECO:0000313" key="2">
    <source>
        <dbReference type="EMBL" id="KAK7261461.1"/>
    </source>
</evidence>
<dbReference type="AlphaFoldDB" id="A0AAN9I5X6"/>
<accession>A0AAN9I5X6</accession>
<reference evidence="2 3" key="1">
    <citation type="submission" date="2024-01" db="EMBL/GenBank/DDBJ databases">
        <title>The genomes of 5 underutilized Papilionoideae crops provide insights into root nodulation and disease resistanc.</title>
        <authorList>
            <person name="Yuan L."/>
        </authorList>
    </citation>
    <scope>NUCLEOTIDE SEQUENCE [LARGE SCALE GENOMIC DNA]</scope>
    <source>
        <strain evidence="2">ZHUSHIDOU_FW_LH</strain>
        <tissue evidence="2">Leaf</tissue>
    </source>
</reference>
<gene>
    <name evidence="2" type="ORF">RIF29_27774</name>
</gene>
<feature type="region of interest" description="Disordered" evidence="1">
    <location>
        <begin position="76"/>
        <end position="102"/>
    </location>
</feature>
<protein>
    <submittedName>
        <fullName evidence="2">Uncharacterized protein</fullName>
    </submittedName>
</protein>
<comment type="caution">
    <text evidence="2">The sequence shown here is derived from an EMBL/GenBank/DDBJ whole genome shotgun (WGS) entry which is preliminary data.</text>
</comment>
<proteinExistence type="predicted"/>
<keyword evidence="3" id="KW-1185">Reference proteome</keyword>